<feature type="domain" description="N-(5'phosphoribosyl) anthranilate isomerase (PRAI)" evidence="10">
    <location>
        <begin position="3"/>
        <end position="214"/>
    </location>
</feature>
<keyword evidence="8 9" id="KW-0413">Isomerase</keyword>
<dbReference type="GO" id="GO:0004640">
    <property type="term" value="F:phosphoribosylanthranilate isomerase activity"/>
    <property type="evidence" value="ECO:0007669"/>
    <property type="project" value="UniProtKB-UniRule"/>
</dbReference>
<comment type="pathway">
    <text evidence="2 9">Amino-acid biosynthesis; L-tryptophan biosynthesis; L-tryptophan from chorismate: step 3/5.</text>
</comment>
<dbReference type="PANTHER" id="PTHR42894:SF1">
    <property type="entry name" value="N-(5'-PHOSPHORIBOSYL)ANTHRANILATE ISOMERASE"/>
    <property type="match status" value="1"/>
</dbReference>
<dbReference type="STRING" id="474950.SAMN05421771_0172"/>
<evidence type="ECO:0000256" key="5">
    <source>
        <dbReference type="ARBA" id="ARBA00022605"/>
    </source>
</evidence>
<sequence length="223" mass="23662">MWVKICANTNLEDTQLALDLGADAVGFVFAPSSRRVTPEQVGEITRRLTGPGERVGVFQTLEFAEMRNAVRTAGLTGVQLHGEGDPALPGLLKAEFGPSLTIAQTLHWVVDAENATDELLARVSALQATGHVDRVLIDSKVGSALGGTGRTFDWKAAARLFAGPGLPMIVAGGLGPGNVTEAMTRLKPWGVDVASGVEGIPGKKDPERLRQFIERARTARESL</sequence>
<keyword evidence="6 9" id="KW-0822">Tryptophan biosynthesis</keyword>
<dbReference type="HAMAP" id="MF_00135">
    <property type="entry name" value="PRAI"/>
    <property type="match status" value="1"/>
</dbReference>
<evidence type="ECO:0000256" key="3">
    <source>
        <dbReference type="ARBA" id="ARBA00012572"/>
    </source>
</evidence>
<evidence type="ECO:0000313" key="11">
    <source>
        <dbReference type="EMBL" id="SFR97768.1"/>
    </source>
</evidence>
<dbReference type="SUPFAM" id="SSF51366">
    <property type="entry name" value="Ribulose-phoshate binding barrel"/>
    <property type="match status" value="1"/>
</dbReference>
<dbReference type="UniPathway" id="UPA00035">
    <property type="reaction ID" value="UER00042"/>
</dbReference>
<evidence type="ECO:0000256" key="6">
    <source>
        <dbReference type="ARBA" id="ARBA00022822"/>
    </source>
</evidence>
<dbReference type="Proteomes" id="UP000199024">
    <property type="component" value="Unassembled WGS sequence"/>
</dbReference>
<dbReference type="EC" id="5.3.1.24" evidence="3 9"/>
<dbReference type="OrthoDB" id="9786954at2"/>
<gene>
    <name evidence="9" type="primary">trpF</name>
    <name evidence="11" type="ORF">SAMN05421771_0172</name>
</gene>
<reference evidence="11 12" key="1">
    <citation type="submission" date="2016-10" db="EMBL/GenBank/DDBJ databases">
        <authorList>
            <person name="de Groot N.N."/>
        </authorList>
    </citation>
    <scope>NUCLEOTIDE SEQUENCE [LARGE SCALE GENOMIC DNA]</scope>
    <source>
        <strain evidence="11 12">DSM 21001</strain>
    </source>
</reference>
<evidence type="ECO:0000313" key="12">
    <source>
        <dbReference type="Proteomes" id="UP000199024"/>
    </source>
</evidence>
<keyword evidence="5 9" id="KW-0028">Amino-acid biosynthesis</keyword>
<comment type="similarity">
    <text evidence="9">Belongs to the TrpF family.</text>
</comment>
<evidence type="ECO:0000256" key="1">
    <source>
        <dbReference type="ARBA" id="ARBA00001164"/>
    </source>
</evidence>
<dbReference type="Gene3D" id="3.20.20.70">
    <property type="entry name" value="Aldolase class I"/>
    <property type="match status" value="1"/>
</dbReference>
<protein>
    <recommendedName>
        <fullName evidence="4 9">N-(5'-phosphoribosyl)anthranilate isomerase</fullName>
        <shortName evidence="9">PRAI</shortName>
        <ecNumber evidence="3 9">5.3.1.24</ecNumber>
    </recommendedName>
</protein>
<evidence type="ECO:0000256" key="2">
    <source>
        <dbReference type="ARBA" id="ARBA00004664"/>
    </source>
</evidence>
<dbReference type="InterPro" id="IPR001240">
    <property type="entry name" value="PRAI_dom"/>
</dbReference>
<dbReference type="EMBL" id="FOZL01000001">
    <property type="protein sequence ID" value="SFR97768.1"/>
    <property type="molecule type" value="Genomic_DNA"/>
</dbReference>
<name>A0A1I6L389_9BACT</name>
<dbReference type="InterPro" id="IPR044643">
    <property type="entry name" value="TrpF_fam"/>
</dbReference>
<keyword evidence="12" id="KW-1185">Reference proteome</keyword>
<dbReference type="InterPro" id="IPR011060">
    <property type="entry name" value="RibuloseP-bd_barrel"/>
</dbReference>
<accession>A0A1I6L389</accession>
<dbReference type="CDD" id="cd00405">
    <property type="entry name" value="PRAI"/>
    <property type="match status" value="1"/>
</dbReference>
<evidence type="ECO:0000256" key="8">
    <source>
        <dbReference type="ARBA" id="ARBA00023235"/>
    </source>
</evidence>
<dbReference type="InterPro" id="IPR013785">
    <property type="entry name" value="Aldolase_TIM"/>
</dbReference>
<evidence type="ECO:0000259" key="10">
    <source>
        <dbReference type="Pfam" id="PF00697"/>
    </source>
</evidence>
<dbReference type="PANTHER" id="PTHR42894">
    <property type="entry name" value="N-(5'-PHOSPHORIBOSYL)ANTHRANILATE ISOMERASE"/>
    <property type="match status" value="1"/>
</dbReference>
<proteinExistence type="inferred from homology"/>
<comment type="catalytic activity">
    <reaction evidence="1 9">
        <text>N-(5-phospho-beta-D-ribosyl)anthranilate = 1-(2-carboxyphenylamino)-1-deoxy-D-ribulose 5-phosphate</text>
        <dbReference type="Rhea" id="RHEA:21540"/>
        <dbReference type="ChEBI" id="CHEBI:18277"/>
        <dbReference type="ChEBI" id="CHEBI:58613"/>
        <dbReference type="EC" id="5.3.1.24"/>
    </reaction>
</comment>
<evidence type="ECO:0000256" key="4">
    <source>
        <dbReference type="ARBA" id="ARBA00022272"/>
    </source>
</evidence>
<dbReference type="RefSeq" id="WP_089835736.1">
    <property type="nucleotide sequence ID" value="NZ_FOZL01000001.1"/>
</dbReference>
<dbReference type="GO" id="GO:0000162">
    <property type="term" value="P:L-tryptophan biosynthetic process"/>
    <property type="evidence" value="ECO:0007669"/>
    <property type="project" value="UniProtKB-UniRule"/>
</dbReference>
<dbReference type="Pfam" id="PF00697">
    <property type="entry name" value="PRAI"/>
    <property type="match status" value="1"/>
</dbReference>
<evidence type="ECO:0000256" key="7">
    <source>
        <dbReference type="ARBA" id="ARBA00023141"/>
    </source>
</evidence>
<dbReference type="AlphaFoldDB" id="A0A1I6L389"/>
<keyword evidence="7 9" id="KW-0057">Aromatic amino acid biosynthesis</keyword>
<evidence type="ECO:0000256" key="9">
    <source>
        <dbReference type="HAMAP-Rule" id="MF_00135"/>
    </source>
</evidence>
<organism evidence="11 12">
    <name type="scientific">Granulicella pectinivorans</name>
    <dbReference type="NCBI Taxonomy" id="474950"/>
    <lineage>
        <taxon>Bacteria</taxon>
        <taxon>Pseudomonadati</taxon>
        <taxon>Acidobacteriota</taxon>
        <taxon>Terriglobia</taxon>
        <taxon>Terriglobales</taxon>
        <taxon>Acidobacteriaceae</taxon>
        <taxon>Granulicella</taxon>
    </lineage>
</organism>